<name>A0A7D3W3X9_ACTVE</name>
<dbReference type="Proteomes" id="UP000501240">
    <property type="component" value="Chromosome"/>
</dbReference>
<proteinExistence type="inferred from homology"/>
<dbReference type="PANTHER" id="PTHR39344">
    <property type="entry name" value="UPF0182 PROTEIN SLL1060"/>
    <property type="match status" value="1"/>
</dbReference>
<dbReference type="PANTHER" id="PTHR39344:SF1">
    <property type="entry name" value="UPF0182 PROTEIN SLL1060"/>
    <property type="match status" value="1"/>
</dbReference>
<feature type="transmembrane region" description="Helical" evidence="5">
    <location>
        <begin position="187"/>
        <end position="213"/>
    </location>
</feature>
<keyword evidence="4 5" id="KW-0472">Membrane</keyword>
<comment type="similarity">
    <text evidence="5">Belongs to the UPF0182 family.</text>
</comment>
<feature type="transmembrane region" description="Helical" evidence="5">
    <location>
        <begin position="83"/>
        <end position="105"/>
    </location>
</feature>
<evidence type="ECO:0000256" key="2">
    <source>
        <dbReference type="ARBA" id="ARBA00022692"/>
    </source>
</evidence>
<feature type="transmembrane region" description="Helical" evidence="5">
    <location>
        <begin position="38"/>
        <end position="63"/>
    </location>
</feature>
<keyword evidence="2 5" id="KW-0812">Transmembrane</keyword>
<keyword evidence="3 5" id="KW-1133">Transmembrane helix</keyword>
<dbReference type="AlphaFoldDB" id="A0A7D3W3X9"/>
<dbReference type="InterPro" id="IPR005372">
    <property type="entry name" value="UPF0182"/>
</dbReference>
<sequence>MLRQHRPAAGGPRSRSEGQLAFRTPGSARRFGSGRTRLMLPVLLALAFLLVAFLVFTAVYTNLLWYRSVGFSQVYTTQLRAQAVLFFGSGLVMSLVVGANVVVAYRLRPAYRPLSVEQQGLERYRSVIDPRRRLVSSGLLVLLGVLTGSSVAGQWQVWLAFLNRTPFGVKDPQFHKDVSFYVFTYPFLRLVLGVVFATVILSFLAAVMVHYLYGGLRLQGPGDKASPPARAHLSVLVGLFVLLKAAAYWLDRYGLVHSERGVTTGASYADVNALLPAKTILAVIALLCAVMFFSNLLRRGMMLPGVGFTLLVLSAILLGGVYPLLIQQFQVKPDELAKERRYIERNIDFTRRAYGVGGAQVVPYGSAPVTDPKQLQAEANGLSGVRVLDPNVVGPTFEQLQRIRPFYKFPDTLDVDRYPVDGKTTDTVVALRELSGAPSGQRSWVKDRMVYTHGYGFVSAYGDQMAQGGNPDFITRDMPASAGRQIQVAKPEIYFGERSPRYSVVGGKGQQELDYPDNSLDDGQQSNTYHGNGGVPIDSFFHKLLYSAKFQDKNLLLSGAIKQQAQILYDRSPRERVHKAAPWLTLDGDPYPAVVQGRILWIVDGYTTSGGYPYSEQTSLGEATRDTITDTRSSVARQANDHINYMRNSVKATVDAYSGAVHLYQWDTGDPILKTWMKVFPNTVEKKSSINDDLMAHFRYPQDLFKVQRQILTKYHVTDPSAFYNGEGFWQVPQDPTTRGRLQPPYYQSLKMPAPFGGPAAFSLTTVFNPRGNPQLAAFMAVDSDPSSKNYGQIQILQMPRDAQPPGPGQVQNSFETDGQVKGDLFALRQGGTKTVAGNLLTIPFGGSLLYVEPMYTKASGGKEQQPYPLLGKVLVQYGTRIAAAGTFEDALKQVLGGTGAPAVTGSGPGDGRLSPQEQQAISDLQKAVTDYEKAQQKNDYTGMGDAWKRIKRAQEALSAAQQANARKPAPTATPTPDATASPSATPSPSGPAEVSTG</sequence>
<evidence type="ECO:0000256" key="5">
    <source>
        <dbReference type="HAMAP-Rule" id="MF_01600"/>
    </source>
</evidence>
<feature type="transmembrane region" description="Helical" evidence="5">
    <location>
        <begin position="233"/>
        <end position="250"/>
    </location>
</feature>
<protein>
    <recommendedName>
        <fullName evidence="5">UPF0182 protein ACTIVE_7308</fullName>
    </recommendedName>
</protein>
<organism evidence="7 8">
    <name type="scientific">Actinomadura verrucosospora</name>
    <dbReference type="NCBI Taxonomy" id="46165"/>
    <lineage>
        <taxon>Bacteria</taxon>
        <taxon>Bacillati</taxon>
        <taxon>Actinomycetota</taxon>
        <taxon>Actinomycetes</taxon>
        <taxon>Streptosporangiales</taxon>
        <taxon>Thermomonosporaceae</taxon>
        <taxon>Actinomadura</taxon>
    </lineage>
</organism>
<feature type="transmembrane region" description="Helical" evidence="5">
    <location>
        <begin position="273"/>
        <end position="293"/>
    </location>
</feature>
<comment type="subcellular location">
    <subcellularLocation>
        <location evidence="5">Cell membrane</location>
        <topology evidence="5">Multi-pass membrane protein</topology>
    </subcellularLocation>
</comment>
<feature type="transmembrane region" description="Helical" evidence="5">
    <location>
        <begin position="134"/>
        <end position="155"/>
    </location>
</feature>
<evidence type="ECO:0000313" key="8">
    <source>
        <dbReference type="Proteomes" id="UP000501240"/>
    </source>
</evidence>
<evidence type="ECO:0000256" key="4">
    <source>
        <dbReference type="ARBA" id="ARBA00023136"/>
    </source>
</evidence>
<evidence type="ECO:0000256" key="3">
    <source>
        <dbReference type="ARBA" id="ARBA00022989"/>
    </source>
</evidence>
<dbReference type="GO" id="GO:0005576">
    <property type="term" value="C:extracellular region"/>
    <property type="evidence" value="ECO:0007669"/>
    <property type="project" value="TreeGrafter"/>
</dbReference>
<accession>A0A7D3W3X9</accession>
<feature type="compositionally biased region" description="Low complexity" evidence="6">
    <location>
        <begin position="969"/>
        <end position="998"/>
    </location>
</feature>
<evidence type="ECO:0000313" key="7">
    <source>
        <dbReference type="EMBL" id="QKG25656.1"/>
    </source>
</evidence>
<dbReference type="HAMAP" id="MF_01600">
    <property type="entry name" value="UPF0182"/>
    <property type="match status" value="1"/>
</dbReference>
<gene>
    <name evidence="7" type="ORF">ACTIVE_7308</name>
</gene>
<feature type="region of interest" description="Disordered" evidence="6">
    <location>
        <begin position="953"/>
        <end position="998"/>
    </location>
</feature>
<keyword evidence="1 5" id="KW-1003">Cell membrane</keyword>
<dbReference type="EMBL" id="CP053892">
    <property type="protein sequence ID" value="QKG25656.1"/>
    <property type="molecule type" value="Genomic_DNA"/>
</dbReference>
<keyword evidence="8" id="KW-1185">Reference proteome</keyword>
<reference evidence="7 8" key="1">
    <citation type="submission" date="2020-05" db="EMBL/GenBank/DDBJ databases">
        <title>Actinomadura verrucosospora NRRL-B18236 (PFL_A860) Genome sequencing and assembly.</title>
        <authorList>
            <person name="Samborskyy M."/>
        </authorList>
    </citation>
    <scope>NUCLEOTIDE SEQUENCE [LARGE SCALE GENOMIC DNA]</scope>
    <source>
        <strain evidence="7 8">NRRL:B18236</strain>
    </source>
</reference>
<feature type="transmembrane region" description="Helical" evidence="5">
    <location>
        <begin position="305"/>
        <end position="325"/>
    </location>
</feature>
<dbReference type="Pfam" id="PF03699">
    <property type="entry name" value="UPF0182"/>
    <property type="match status" value="1"/>
</dbReference>
<evidence type="ECO:0000256" key="1">
    <source>
        <dbReference type="ARBA" id="ARBA00022475"/>
    </source>
</evidence>
<evidence type="ECO:0000256" key="6">
    <source>
        <dbReference type="SAM" id="MobiDB-lite"/>
    </source>
</evidence>
<dbReference type="GO" id="GO:0005886">
    <property type="term" value="C:plasma membrane"/>
    <property type="evidence" value="ECO:0007669"/>
    <property type="project" value="UniProtKB-SubCell"/>
</dbReference>